<feature type="region of interest" description="Disordered" evidence="1">
    <location>
        <begin position="316"/>
        <end position="335"/>
    </location>
</feature>
<dbReference type="Proteomes" id="UP000009192">
    <property type="component" value="Unassembled WGS sequence"/>
</dbReference>
<dbReference type="OrthoDB" id="6430068at2759"/>
<feature type="compositionally biased region" description="Polar residues" evidence="1">
    <location>
        <begin position="79"/>
        <end position="92"/>
    </location>
</feature>
<dbReference type="InParanoid" id="B4KMA7"/>
<name>B4KMA7_DROMO</name>
<protein>
    <submittedName>
        <fullName evidence="4">Uncharacterized protein, isoform B</fullName>
    </submittedName>
    <submittedName>
        <fullName evidence="5">Uncharacterized protein, isoform C</fullName>
    </submittedName>
    <submittedName>
        <fullName evidence="3">Uncharacterized protein, isoform D</fullName>
    </submittedName>
</protein>
<reference evidence="3" key="3">
    <citation type="submission" date="2015-11" db="EMBL/GenBank/DDBJ databases">
        <authorList>
            <consortium name="FlyBase"/>
        </authorList>
    </citation>
    <scope>NUCLEOTIDE SEQUENCE</scope>
    <source>
        <strain evidence="3">TSC#15081-1352.22</strain>
    </source>
</reference>
<feature type="compositionally biased region" description="Polar residues" evidence="1">
    <location>
        <begin position="210"/>
        <end position="240"/>
    </location>
</feature>
<proteinExistence type="predicted"/>
<reference evidence="3" key="2">
    <citation type="journal article" date="2008" name="Bioinformatics">
        <title>Assembly reconciliation.</title>
        <authorList>
            <person name="Zimin A.V."/>
            <person name="Smith D.R."/>
            <person name="Sutton G."/>
            <person name="Yorke J.A."/>
        </authorList>
    </citation>
    <scope>NUCLEOTIDE SEQUENCE</scope>
    <source>
        <strain evidence="3">TSC#15081-1352.22</strain>
    </source>
</reference>
<evidence type="ECO:0000313" key="6">
    <source>
        <dbReference type="Proteomes" id="UP000009192"/>
    </source>
</evidence>
<evidence type="ECO:0000313" key="3">
    <source>
        <dbReference type="EMBL" id="EDW09795.2"/>
    </source>
</evidence>
<keyword evidence="6" id="KW-1185">Reference proteome</keyword>
<dbReference type="EMBL" id="CH933808">
    <property type="protein sequence ID" value="EDW09795.2"/>
    <property type="molecule type" value="Genomic_DNA"/>
</dbReference>
<evidence type="ECO:0000313" key="4">
    <source>
        <dbReference type="EMBL" id="KRG04904.1"/>
    </source>
</evidence>
<feature type="signal peptide" evidence="2">
    <location>
        <begin position="1"/>
        <end position="16"/>
    </location>
</feature>
<dbReference type="AlphaFoldDB" id="B4KMA7"/>
<dbReference type="PANTHER" id="PTHR39072:SF3">
    <property type="entry name" value="RE48511P"/>
    <property type="match status" value="1"/>
</dbReference>
<feature type="compositionally biased region" description="Polar residues" evidence="1">
    <location>
        <begin position="189"/>
        <end position="200"/>
    </location>
</feature>
<dbReference type="eggNOG" id="ENOG502QQUY">
    <property type="taxonomic scope" value="Eukaryota"/>
</dbReference>
<evidence type="ECO:0000256" key="1">
    <source>
        <dbReference type="SAM" id="MobiDB-lite"/>
    </source>
</evidence>
<evidence type="ECO:0000313" key="5">
    <source>
        <dbReference type="EMBL" id="KRG04905.1"/>
    </source>
</evidence>
<feature type="compositionally biased region" description="Basic and acidic residues" evidence="1">
    <location>
        <begin position="66"/>
        <end position="78"/>
    </location>
</feature>
<dbReference type="EMBL" id="CH933808">
    <property type="protein sequence ID" value="KRG04904.1"/>
    <property type="molecule type" value="Genomic_DNA"/>
</dbReference>
<dbReference type="HOGENOM" id="CLU_005665_0_0_1"/>
<feature type="compositionally biased region" description="Polar residues" evidence="1">
    <location>
        <begin position="152"/>
        <end position="161"/>
    </location>
</feature>
<dbReference type="KEGG" id="dmo:Dmoj_GI20704"/>
<organism evidence="3 6">
    <name type="scientific">Drosophila mojavensis</name>
    <name type="common">Fruit fly</name>
    <dbReference type="NCBI Taxonomy" id="7230"/>
    <lineage>
        <taxon>Eukaryota</taxon>
        <taxon>Metazoa</taxon>
        <taxon>Ecdysozoa</taxon>
        <taxon>Arthropoda</taxon>
        <taxon>Hexapoda</taxon>
        <taxon>Insecta</taxon>
        <taxon>Pterygota</taxon>
        <taxon>Neoptera</taxon>
        <taxon>Endopterygota</taxon>
        <taxon>Diptera</taxon>
        <taxon>Brachycera</taxon>
        <taxon>Muscomorpha</taxon>
        <taxon>Ephydroidea</taxon>
        <taxon>Drosophilidae</taxon>
        <taxon>Drosophila</taxon>
    </lineage>
</organism>
<dbReference type="PANTHER" id="PTHR39072">
    <property type="entry name" value="RE48511P"/>
    <property type="match status" value="1"/>
</dbReference>
<keyword evidence="2" id="KW-0732">Signal</keyword>
<dbReference type="EMBL" id="CH933808">
    <property type="protein sequence ID" value="KRG04905.1"/>
    <property type="molecule type" value="Genomic_DNA"/>
</dbReference>
<sequence>MTYLLFLILLANYAACSDVPKLTQTVYGFLDFTTTIGNTVMVFSPQSSPVLDLTPQKPAKPVDIIDTKPHVPETKDSKNGISPTPLLSSSLNEQPTANSTIAISSHISLLNTPIKSVDFSEYALLSRQPEEFAEETFRLVNLNTRADHSKRNNNYGSSTGLLQRKKDSLSRNSNTPSKETAIITAKTLGKTSQIYQPISSTERRSKPRHTSTTSARVLKTVTPSLPNYKTPVESNHVPTKSTRKNSRVSGEKRKLSRNKGKRRNKSTQSSVIQVTPSQVETSSRRSYRTKTNLISEDNNVTNFSPSTLKLNRRPGRWQYKTSPKPKVNIRKSSPNMARSELQTEALKEIDPLVEPVENNPQIQKTIDLNRDLDAVGSQNTIVPDNDVIKPNNFVQTLNVEISTPSNFEDTYYEIATIKSPYVFQAGLVKKTRFVTVTSTFEKTLKTDHIEEYSEHDGPLTENILESTTQTVKPSMDGIVTTLKPIHYTDSLETPELETITESFSFTQTKLKTQILPIINDKLNETSHITLVQTYDYTSFVTVTQTISPFRDNFVPAKNFKDFEGILDEAGSEINLDLEFGDESNSGQFEAKPNANGISNVTNAINPVDSELLSKSDIKPEILGQPNSVITTTRPIIKVDTVWESYVIPLVRGTESILRTLSKSVGEVKKTEFVTEVSTISLPVPPMSQFPYSINPFYNPLLGIPQPQLITSTSIYETLITATSSKVLKLTFGARTAYTTLFSTSVVPTAVSKLVTATIPIQNSGSFQNFYPPPYPPFAYVG</sequence>
<feature type="compositionally biased region" description="Basic residues" evidence="1">
    <location>
        <begin position="254"/>
        <end position="265"/>
    </location>
</feature>
<feature type="region of interest" description="Disordered" evidence="1">
    <location>
        <begin position="147"/>
        <end position="286"/>
    </location>
</feature>
<gene>
    <name evidence="3" type="primary">Dmoj\GI20704</name>
    <name evidence="3" type="ORF">Dmoj_GI20704</name>
</gene>
<feature type="region of interest" description="Disordered" evidence="1">
    <location>
        <begin position="66"/>
        <end position="92"/>
    </location>
</feature>
<dbReference type="FunCoup" id="B4KMA7">
    <property type="interactions" value="20"/>
</dbReference>
<evidence type="ECO:0000256" key="2">
    <source>
        <dbReference type="SAM" id="SignalP"/>
    </source>
</evidence>
<accession>B4KMA7</accession>
<reference evidence="3 6" key="1">
    <citation type="journal article" date="2007" name="Nature">
        <title>Evolution of genes and genomes on the Drosophila phylogeny.</title>
        <authorList>
            <consortium name="Drosophila 12 Genomes Consortium"/>
            <person name="Clark A.G."/>
            <person name="Eisen M.B."/>
            <person name="Smith D.R."/>
            <person name="Bergman C.M."/>
            <person name="Oliver B."/>
            <person name="Markow T.A."/>
            <person name="Kaufman T.C."/>
            <person name="Kellis M."/>
            <person name="Gelbart W."/>
            <person name="Iyer V.N."/>
            <person name="Pollard D.A."/>
            <person name="Sackton T.B."/>
            <person name="Larracuente A.M."/>
            <person name="Singh N.D."/>
            <person name="Abad J.P."/>
            <person name="Abt D.N."/>
            <person name="Adryan B."/>
            <person name="Aguade M."/>
            <person name="Akashi H."/>
            <person name="Anderson W.W."/>
            <person name="Aquadro C.F."/>
            <person name="Ardell D.H."/>
            <person name="Arguello R."/>
            <person name="Artieri C.G."/>
            <person name="Barbash D.A."/>
            <person name="Barker D."/>
            <person name="Barsanti P."/>
            <person name="Batterham P."/>
            <person name="Batzoglou S."/>
            <person name="Begun D."/>
            <person name="Bhutkar A."/>
            <person name="Blanco E."/>
            <person name="Bosak S.A."/>
            <person name="Bradley R.K."/>
            <person name="Brand A.D."/>
            <person name="Brent M.R."/>
            <person name="Brooks A.N."/>
            <person name="Brown R.H."/>
            <person name="Butlin R.K."/>
            <person name="Caggese C."/>
            <person name="Calvi B.R."/>
            <person name="Bernardo de Carvalho A."/>
            <person name="Caspi A."/>
            <person name="Castrezana S."/>
            <person name="Celniker S.E."/>
            <person name="Chang J.L."/>
            <person name="Chapple C."/>
            <person name="Chatterji S."/>
            <person name="Chinwalla A."/>
            <person name="Civetta A."/>
            <person name="Clifton S.W."/>
            <person name="Comeron J.M."/>
            <person name="Costello J.C."/>
            <person name="Coyne J.A."/>
            <person name="Daub J."/>
            <person name="David R.G."/>
            <person name="Delcher A.L."/>
            <person name="Delehaunty K."/>
            <person name="Do C.B."/>
            <person name="Ebling H."/>
            <person name="Edwards K."/>
            <person name="Eickbush T."/>
            <person name="Evans J.D."/>
            <person name="Filipski A."/>
            <person name="Findeiss S."/>
            <person name="Freyhult E."/>
            <person name="Fulton L."/>
            <person name="Fulton R."/>
            <person name="Garcia A.C."/>
            <person name="Gardiner A."/>
            <person name="Garfield D.A."/>
            <person name="Garvin B.E."/>
            <person name="Gibson G."/>
            <person name="Gilbert D."/>
            <person name="Gnerre S."/>
            <person name="Godfrey J."/>
            <person name="Good R."/>
            <person name="Gotea V."/>
            <person name="Gravely B."/>
            <person name="Greenberg A.J."/>
            <person name="Griffiths-Jones S."/>
            <person name="Gross S."/>
            <person name="Guigo R."/>
            <person name="Gustafson E.A."/>
            <person name="Haerty W."/>
            <person name="Hahn M.W."/>
            <person name="Halligan D.L."/>
            <person name="Halpern A.L."/>
            <person name="Halter G.M."/>
            <person name="Han M.V."/>
            <person name="Heger A."/>
            <person name="Hillier L."/>
            <person name="Hinrichs A.S."/>
            <person name="Holmes I."/>
            <person name="Hoskins R.A."/>
            <person name="Hubisz M.J."/>
            <person name="Hultmark D."/>
            <person name="Huntley M.A."/>
            <person name="Jaffe D.B."/>
            <person name="Jagadeeshan S."/>
            <person name="Jeck W.R."/>
            <person name="Johnson J."/>
            <person name="Jones C.D."/>
            <person name="Jordan W.C."/>
            <person name="Karpen G.H."/>
            <person name="Kataoka E."/>
            <person name="Keightley P.D."/>
            <person name="Kheradpour P."/>
            <person name="Kirkness E.F."/>
            <person name="Koerich L.B."/>
            <person name="Kristiansen K."/>
            <person name="Kudrna D."/>
            <person name="Kulathinal R.J."/>
            <person name="Kumar S."/>
            <person name="Kwok R."/>
            <person name="Lander E."/>
            <person name="Langley C.H."/>
            <person name="Lapoint R."/>
            <person name="Lazzaro B.P."/>
            <person name="Lee S.J."/>
            <person name="Levesque L."/>
            <person name="Li R."/>
            <person name="Lin C.F."/>
            <person name="Lin M.F."/>
            <person name="Lindblad-Toh K."/>
            <person name="Llopart A."/>
            <person name="Long M."/>
            <person name="Low L."/>
            <person name="Lozovsky E."/>
            <person name="Lu J."/>
            <person name="Luo M."/>
            <person name="Machado C.A."/>
            <person name="Makalowski W."/>
            <person name="Marzo M."/>
            <person name="Matsuda M."/>
            <person name="Matzkin L."/>
            <person name="McAllister B."/>
            <person name="McBride C.S."/>
            <person name="McKernan B."/>
            <person name="McKernan K."/>
            <person name="Mendez-Lago M."/>
            <person name="Minx P."/>
            <person name="Mollenhauer M.U."/>
            <person name="Montooth K."/>
            <person name="Mount S.M."/>
            <person name="Mu X."/>
            <person name="Myers E."/>
            <person name="Negre B."/>
            <person name="Newfeld S."/>
            <person name="Nielsen R."/>
            <person name="Noor M.A."/>
            <person name="O'Grady P."/>
            <person name="Pachter L."/>
            <person name="Papaceit M."/>
            <person name="Parisi M.J."/>
            <person name="Parisi M."/>
            <person name="Parts L."/>
            <person name="Pedersen J.S."/>
            <person name="Pesole G."/>
            <person name="Phillippy A.M."/>
            <person name="Ponting C.P."/>
            <person name="Pop M."/>
            <person name="Porcelli D."/>
            <person name="Powell J.R."/>
            <person name="Prohaska S."/>
            <person name="Pruitt K."/>
            <person name="Puig M."/>
            <person name="Quesneville H."/>
            <person name="Ram K.R."/>
            <person name="Rand D."/>
            <person name="Rasmussen M.D."/>
            <person name="Reed L.K."/>
            <person name="Reenan R."/>
            <person name="Reily A."/>
            <person name="Remington K.A."/>
            <person name="Rieger T.T."/>
            <person name="Ritchie M.G."/>
            <person name="Robin C."/>
            <person name="Rogers Y.H."/>
            <person name="Rohde C."/>
            <person name="Rozas J."/>
            <person name="Rubenfield M.J."/>
            <person name="Ruiz A."/>
            <person name="Russo S."/>
            <person name="Salzberg S.L."/>
            <person name="Sanchez-Gracia A."/>
            <person name="Saranga D.J."/>
            <person name="Sato H."/>
            <person name="Schaeffer S.W."/>
            <person name="Schatz M.C."/>
            <person name="Schlenke T."/>
            <person name="Schwartz R."/>
            <person name="Segarra C."/>
            <person name="Singh R.S."/>
            <person name="Sirot L."/>
            <person name="Sirota M."/>
            <person name="Sisneros N.B."/>
            <person name="Smith C.D."/>
            <person name="Smith T.F."/>
            <person name="Spieth J."/>
            <person name="Stage D.E."/>
            <person name="Stark A."/>
            <person name="Stephan W."/>
            <person name="Strausberg R.L."/>
            <person name="Strempel S."/>
            <person name="Sturgill D."/>
            <person name="Sutton G."/>
            <person name="Sutton G.G."/>
            <person name="Tao W."/>
            <person name="Teichmann S."/>
            <person name="Tobari Y.N."/>
            <person name="Tomimura Y."/>
            <person name="Tsolas J.M."/>
            <person name="Valente V.L."/>
            <person name="Venter E."/>
            <person name="Venter J.C."/>
            <person name="Vicario S."/>
            <person name="Vieira F.G."/>
            <person name="Vilella A.J."/>
            <person name="Villasante A."/>
            <person name="Walenz B."/>
            <person name="Wang J."/>
            <person name="Wasserman M."/>
            <person name="Watts T."/>
            <person name="Wilson D."/>
            <person name="Wilson R.K."/>
            <person name="Wing R.A."/>
            <person name="Wolfner M.F."/>
            <person name="Wong A."/>
            <person name="Wong G.K."/>
            <person name="Wu C.I."/>
            <person name="Wu G."/>
            <person name="Yamamoto D."/>
            <person name="Yang H.P."/>
            <person name="Yang S.P."/>
            <person name="Yorke J.A."/>
            <person name="Yoshida K."/>
            <person name="Zdobnov E."/>
            <person name="Zhang P."/>
            <person name="Zhang Y."/>
            <person name="Zimin A.V."/>
            <person name="Baldwin J."/>
            <person name="Abdouelleil A."/>
            <person name="Abdulkadir J."/>
            <person name="Abebe A."/>
            <person name="Abera B."/>
            <person name="Abreu J."/>
            <person name="Acer S.C."/>
            <person name="Aftuck L."/>
            <person name="Alexander A."/>
            <person name="An P."/>
            <person name="Anderson E."/>
            <person name="Anderson S."/>
            <person name="Arachi H."/>
            <person name="Azer M."/>
            <person name="Bachantsang P."/>
            <person name="Barry A."/>
            <person name="Bayul T."/>
            <person name="Berlin A."/>
            <person name="Bessette D."/>
            <person name="Bloom T."/>
            <person name="Blye J."/>
            <person name="Boguslavskiy L."/>
            <person name="Bonnet C."/>
            <person name="Boukhgalter B."/>
            <person name="Bourzgui I."/>
            <person name="Brown A."/>
            <person name="Cahill P."/>
            <person name="Channer S."/>
            <person name="Cheshatsang Y."/>
            <person name="Chuda L."/>
            <person name="Citroen M."/>
            <person name="Collymore A."/>
            <person name="Cooke P."/>
            <person name="Costello M."/>
            <person name="D'Aco K."/>
            <person name="Daza R."/>
            <person name="De Haan G."/>
            <person name="DeGray S."/>
            <person name="DeMaso C."/>
            <person name="Dhargay N."/>
            <person name="Dooley K."/>
            <person name="Dooley E."/>
            <person name="Doricent M."/>
            <person name="Dorje P."/>
            <person name="Dorjee K."/>
            <person name="Dupes A."/>
            <person name="Elong R."/>
            <person name="Falk J."/>
            <person name="Farina A."/>
            <person name="Faro S."/>
            <person name="Ferguson D."/>
            <person name="Fisher S."/>
            <person name="Foley C.D."/>
            <person name="Franke A."/>
            <person name="Friedrich D."/>
            <person name="Gadbois L."/>
            <person name="Gearin G."/>
            <person name="Gearin C.R."/>
            <person name="Giannoukos G."/>
            <person name="Goode T."/>
            <person name="Graham J."/>
            <person name="Grandbois E."/>
            <person name="Grewal S."/>
            <person name="Gyaltsen K."/>
            <person name="Hafez N."/>
            <person name="Hagos B."/>
            <person name="Hall J."/>
            <person name="Henson C."/>
            <person name="Hollinger A."/>
            <person name="Honan T."/>
            <person name="Huard M.D."/>
            <person name="Hughes L."/>
            <person name="Hurhula B."/>
            <person name="Husby M.E."/>
            <person name="Kamat A."/>
            <person name="Kanga B."/>
            <person name="Kashin S."/>
            <person name="Khazanovich D."/>
            <person name="Kisner P."/>
            <person name="Lance K."/>
            <person name="Lara M."/>
            <person name="Lee W."/>
            <person name="Lennon N."/>
            <person name="Letendre F."/>
            <person name="LeVine R."/>
            <person name="Lipovsky A."/>
            <person name="Liu X."/>
            <person name="Liu J."/>
            <person name="Liu S."/>
            <person name="Lokyitsang T."/>
            <person name="Lokyitsang Y."/>
            <person name="Lubonja R."/>
            <person name="Lui A."/>
            <person name="MacDonald P."/>
            <person name="Magnisalis V."/>
            <person name="Maru K."/>
            <person name="Matthews C."/>
            <person name="McCusker W."/>
            <person name="McDonough S."/>
            <person name="Mehta T."/>
            <person name="Meldrim J."/>
            <person name="Meneus L."/>
            <person name="Mihai O."/>
            <person name="Mihalev A."/>
            <person name="Mihova T."/>
            <person name="Mittelman R."/>
            <person name="Mlenga V."/>
            <person name="Montmayeur A."/>
            <person name="Mulrain L."/>
            <person name="Navidi A."/>
            <person name="Naylor J."/>
            <person name="Negash T."/>
            <person name="Nguyen T."/>
            <person name="Nguyen N."/>
            <person name="Nicol R."/>
            <person name="Norbu C."/>
            <person name="Norbu N."/>
            <person name="Novod N."/>
            <person name="O'Neill B."/>
            <person name="Osman S."/>
            <person name="Markiewicz E."/>
            <person name="Oyono O.L."/>
            <person name="Patti C."/>
            <person name="Phunkhang P."/>
            <person name="Pierre F."/>
            <person name="Priest M."/>
            <person name="Raghuraman S."/>
            <person name="Rege F."/>
            <person name="Reyes R."/>
            <person name="Rise C."/>
            <person name="Rogov P."/>
            <person name="Ross K."/>
            <person name="Ryan E."/>
            <person name="Settipalli S."/>
            <person name="Shea T."/>
            <person name="Sherpa N."/>
            <person name="Shi L."/>
            <person name="Shih D."/>
            <person name="Sparrow T."/>
            <person name="Spaulding J."/>
            <person name="Stalker J."/>
            <person name="Stange-Thomann N."/>
            <person name="Stavropoulos S."/>
            <person name="Stone C."/>
            <person name="Strader C."/>
            <person name="Tesfaye S."/>
            <person name="Thomson T."/>
            <person name="Thoulutsang Y."/>
            <person name="Thoulutsang D."/>
            <person name="Topham K."/>
            <person name="Topping I."/>
            <person name="Tsamla T."/>
            <person name="Vassiliev H."/>
            <person name="Vo A."/>
            <person name="Wangchuk T."/>
            <person name="Wangdi T."/>
            <person name="Weiand M."/>
            <person name="Wilkinson J."/>
            <person name="Wilson A."/>
            <person name="Yadav S."/>
            <person name="Young G."/>
            <person name="Yu Q."/>
            <person name="Zembek L."/>
            <person name="Zhong D."/>
            <person name="Zimmer A."/>
            <person name="Zwirko Z."/>
            <person name="Jaffe D.B."/>
            <person name="Alvarez P."/>
            <person name="Brockman W."/>
            <person name="Butler J."/>
            <person name="Chin C."/>
            <person name="Gnerre S."/>
            <person name="Grabherr M."/>
            <person name="Kleber M."/>
            <person name="Mauceli E."/>
            <person name="MacCallum I."/>
        </authorList>
    </citation>
    <scope>NUCLEOTIDE SEQUENCE [LARGE SCALE GENOMIC DNA]</scope>
    <source>
        <strain evidence="3">TSC#15081-1352.22</strain>
        <strain evidence="6">Tucson 15081-1352.22</strain>
    </source>
</reference>
<feature type="compositionally biased region" description="Polar residues" evidence="1">
    <location>
        <begin position="266"/>
        <end position="281"/>
    </location>
</feature>
<feature type="chain" id="PRO_5014298794" evidence="2">
    <location>
        <begin position="17"/>
        <end position="781"/>
    </location>
</feature>